<feature type="transmembrane region" description="Helical" evidence="1">
    <location>
        <begin position="332"/>
        <end position="357"/>
    </location>
</feature>
<dbReference type="EMBL" id="FQZL01000004">
    <property type="protein sequence ID" value="SHI40293.1"/>
    <property type="molecule type" value="Genomic_DNA"/>
</dbReference>
<feature type="transmembrane region" description="Helical" evidence="1">
    <location>
        <begin position="5"/>
        <end position="23"/>
    </location>
</feature>
<feature type="transmembrane region" description="Helical" evidence="1">
    <location>
        <begin position="185"/>
        <end position="207"/>
    </location>
</feature>
<dbReference type="InterPro" id="IPR003474">
    <property type="entry name" value="Glcn_transporter"/>
</dbReference>
<dbReference type="Pfam" id="PF02447">
    <property type="entry name" value="GntP_permease"/>
    <property type="match status" value="1"/>
</dbReference>
<dbReference type="PANTHER" id="PTHR30354:SF7">
    <property type="entry name" value="BLL7963 PROTEIN"/>
    <property type="match status" value="1"/>
</dbReference>
<reference evidence="2 3" key="1">
    <citation type="submission" date="2016-11" db="EMBL/GenBank/DDBJ databases">
        <authorList>
            <person name="Jaros S."/>
            <person name="Januszkiewicz K."/>
            <person name="Wedrychowicz H."/>
        </authorList>
    </citation>
    <scope>NUCLEOTIDE SEQUENCE [LARGE SCALE GENOMIC DNA]</scope>
    <source>
        <strain evidence="2 3">DSM 17477</strain>
    </source>
</reference>
<feature type="transmembrane region" description="Helical" evidence="1">
    <location>
        <begin position="228"/>
        <end position="249"/>
    </location>
</feature>
<keyword evidence="1" id="KW-1133">Transmembrane helix</keyword>
<feature type="transmembrane region" description="Helical" evidence="1">
    <location>
        <begin position="295"/>
        <end position="320"/>
    </location>
</feature>
<proteinExistence type="predicted"/>
<evidence type="ECO:0000313" key="2">
    <source>
        <dbReference type="EMBL" id="SHI40293.1"/>
    </source>
</evidence>
<dbReference type="Proteomes" id="UP000184052">
    <property type="component" value="Unassembled WGS sequence"/>
</dbReference>
<accession>A0A1M6AVN7</accession>
<organism evidence="2 3">
    <name type="scientific">Dethiosulfatibacter aminovorans DSM 17477</name>
    <dbReference type="NCBI Taxonomy" id="1121476"/>
    <lineage>
        <taxon>Bacteria</taxon>
        <taxon>Bacillati</taxon>
        <taxon>Bacillota</taxon>
        <taxon>Tissierellia</taxon>
        <taxon>Dethiosulfatibacter</taxon>
    </lineage>
</organism>
<keyword evidence="1" id="KW-0472">Membrane</keyword>
<protein>
    <submittedName>
        <fullName evidence="2">H+/gluconate symporter</fullName>
    </submittedName>
</protein>
<keyword evidence="1" id="KW-0812">Transmembrane</keyword>
<dbReference type="RefSeq" id="WP_073045891.1">
    <property type="nucleotide sequence ID" value="NZ_FQZL01000004.1"/>
</dbReference>
<feature type="transmembrane region" description="Helical" evidence="1">
    <location>
        <begin position="103"/>
        <end position="133"/>
    </location>
</feature>
<dbReference type="STRING" id="1121476.SAMN02745751_00258"/>
<feature type="transmembrane region" description="Helical" evidence="1">
    <location>
        <begin position="412"/>
        <end position="435"/>
    </location>
</feature>
<evidence type="ECO:0000313" key="3">
    <source>
        <dbReference type="Proteomes" id="UP000184052"/>
    </source>
</evidence>
<feature type="transmembrane region" description="Helical" evidence="1">
    <location>
        <begin position="29"/>
        <end position="49"/>
    </location>
</feature>
<feature type="transmembrane region" description="Helical" evidence="1">
    <location>
        <begin position="56"/>
        <end position="77"/>
    </location>
</feature>
<dbReference type="GO" id="GO:0005886">
    <property type="term" value="C:plasma membrane"/>
    <property type="evidence" value="ECO:0007669"/>
    <property type="project" value="TreeGrafter"/>
</dbReference>
<feature type="transmembrane region" description="Helical" evidence="1">
    <location>
        <begin position="145"/>
        <end position="165"/>
    </location>
</feature>
<dbReference type="GO" id="GO:0015128">
    <property type="term" value="F:gluconate transmembrane transporter activity"/>
    <property type="evidence" value="ECO:0007669"/>
    <property type="project" value="InterPro"/>
</dbReference>
<dbReference type="PANTHER" id="PTHR30354">
    <property type="entry name" value="GNT FAMILY GLUCONATE TRANSPORTER"/>
    <property type="match status" value="1"/>
</dbReference>
<sequence>MSGNILISLVGIIIAFVLLVIFIMKGINIYVTAIICSSIVAVTGGINLYDGLKVNYLGGFVGFFQKYFLMFLVGTIMGKAYEVTNGAKAIASMIVSKFGNKMALISIPLACGIISYGGVSVFVASFAVFPIALEVFKQAGYPRRFIPGALTFGCSTFAMVAPGAPQIHNIIPAGALGTDLMAGTVIGFICSGFILVLGSVILIRVVNNAMTQGEAFAAIAVDSFHDDAEYPSGILALIPLIVTILIINIKVGGETLVPIEAGVFIGAVLVIIMLNKYQDNKKILFHLGEASKMSIVSITNTCAVVGFGAMVKAAAAFPAVVDSMVNIPGPDYVGIAVGTTVIAGITGSASGGLGIAAPLLAPVYLARGAVAGAIHRTMTISSAALDSLPHNGYIVTVTNGLCNETHKDAYGLIFWLTVVTPFIGSVLAVILFSLFPMLP</sequence>
<keyword evidence="3" id="KW-1185">Reference proteome</keyword>
<evidence type="ECO:0000256" key="1">
    <source>
        <dbReference type="SAM" id="Phobius"/>
    </source>
</evidence>
<dbReference type="AlphaFoldDB" id="A0A1M6AVN7"/>
<dbReference type="OrthoDB" id="86125at2"/>
<gene>
    <name evidence="2" type="ORF">SAMN02745751_00258</name>
</gene>
<name>A0A1M6AVN7_9FIRM</name>
<feature type="transmembrane region" description="Helical" evidence="1">
    <location>
        <begin position="255"/>
        <end position="274"/>
    </location>
</feature>